<dbReference type="InterPro" id="IPR013189">
    <property type="entry name" value="Glyco_hydro_32_C"/>
</dbReference>
<dbReference type="EMBL" id="JAUSTW010000004">
    <property type="protein sequence ID" value="MDQ0199811.1"/>
    <property type="molecule type" value="Genomic_DNA"/>
</dbReference>
<dbReference type="InterPro" id="IPR013148">
    <property type="entry name" value="Glyco_hydro_32_N"/>
</dbReference>
<keyword evidence="2 4" id="KW-0378">Hydrolase</keyword>
<dbReference type="PROSITE" id="PS00609">
    <property type="entry name" value="GLYCOSYL_HYDROL_F32"/>
    <property type="match status" value="1"/>
</dbReference>
<reference evidence="7 8" key="1">
    <citation type="submission" date="2023-07" db="EMBL/GenBank/DDBJ databases">
        <title>Genomic Encyclopedia of Type Strains, Phase IV (KMG-IV): sequencing the most valuable type-strain genomes for metagenomic binning, comparative biology and taxonomic classification.</title>
        <authorList>
            <person name="Goeker M."/>
        </authorList>
    </citation>
    <scope>NUCLEOTIDE SEQUENCE [LARGE SCALE GENOMIC DNA]</scope>
    <source>
        <strain evidence="7 8">DSM 27594</strain>
    </source>
</reference>
<evidence type="ECO:0000256" key="2">
    <source>
        <dbReference type="ARBA" id="ARBA00022801"/>
    </source>
</evidence>
<dbReference type="InterPro" id="IPR023296">
    <property type="entry name" value="Glyco_hydro_beta-prop_sf"/>
</dbReference>
<keyword evidence="8" id="KW-1185">Reference proteome</keyword>
<dbReference type="Proteomes" id="UP001224122">
    <property type="component" value="Unassembled WGS sequence"/>
</dbReference>
<evidence type="ECO:0000259" key="6">
    <source>
        <dbReference type="Pfam" id="PF08244"/>
    </source>
</evidence>
<accession>A0ABT9XWE1</accession>
<keyword evidence="3 4" id="KW-0326">Glycosidase</keyword>
<evidence type="ECO:0000313" key="8">
    <source>
        <dbReference type="Proteomes" id="UP001224122"/>
    </source>
</evidence>
<evidence type="ECO:0000256" key="3">
    <source>
        <dbReference type="ARBA" id="ARBA00023295"/>
    </source>
</evidence>
<dbReference type="Pfam" id="PF00251">
    <property type="entry name" value="Glyco_hydro_32N"/>
    <property type="match status" value="1"/>
</dbReference>
<dbReference type="PANTHER" id="PTHR42800:SF1">
    <property type="entry name" value="EXOINULINASE INUD (AFU_ORTHOLOGUE AFUA_5G00480)"/>
    <property type="match status" value="1"/>
</dbReference>
<protein>
    <submittedName>
        <fullName evidence="7">Fructan beta-fructosidase</fullName>
        <ecNumber evidence="7">3.2.1.80</ecNumber>
    </submittedName>
</protein>
<dbReference type="GO" id="GO:0051669">
    <property type="term" value="F:fructan beta-fructosidase activity"/>
    <property type="evidence" value="ECO:0007669"/>
    <property type="project" value="UniProtKB-EC"/>
</dbReference>
<dbReference type="InterPro" id="IPR001362">
    <property type="entry name" value="Glyco_hydro_32"/>
</dbReference>
<dbReference type="Pfam" id="PF08244">
    <property type="entry name" value="Glyco_hydro_32C"/>
    <property type="match status" value="1"/>
</dbReference>
<dbReference type="SMART" id="SM00640">
    <property type="entry name" value="Glyco_32"/>
    <property type="match status" value="1"/>
</dbReference>
<evidence type="ECO:0000256" key="4">
    <source>
        <dbReference type="RuleBase" id="RU362110"/>
    </source>
</evidence>
<comment type="caution">
    <text evidence="7">The sequence shown here is derived from an EMBL/GenBank/DDBJ whole genome shotgun (WGS) entry which is preliminary data.</text>
</comment>
<dbReference type="PANTHER" id="PTHR42800">
    <property type="entry name" value="EXOINULINASE INUD (AFU_ORTHOLOGUE AFUA_5G00480)"/>
    <property type="match status" value="1"/>
</dbReference>
<name>A0ABT9XWE1_9BACI</name>
<feature type="domain" description="Glycosyl hydrolase family 32 N-terminal" evidence="5">
    <location>
        <begin position="15"/>
        <end position="331"/>
    </location>
</feature>
<comment type="similarity">
    <text evidence="1 4">Belongs to the glycosyl hydrolase 32 family.</text>
</comment>
<evidence type="ECO:0000259" key="5">
    <source>
        <dbReference type="Pfam" id="PF00251"/>
    </source>
</evidence>
<dbReference type="Gene3D" id="2.115.10.20">
    <property type="entry name" value="Glycosyl hydrolase domain, family 43"/>
    <property type="match status" value="1"/>
</dbReference>
<dbReference type="InterPro" id="IPR013320">
    <property type="entry name" value="ConA-like_dom_sf"/>
</dbReference>
<dbReference type="EC" id="3.2.1.80" evidence="7"/>
<proteinExistence type="inferred from homology"/>
<dbReference type="InterPro" id="IPR018053">
    <property type="entry name" value="Glyco_hydro_32_AS"/>
</dbReference>
<dbReference type="CDD" id="cd18622">
    <property type="entry name" value="GH32_Inu-like"/>
    <property type="match status" value="1"/>
</dbReference>
<feature type="domain" description="Glycosyl hydrolase family 32 C-terminal" evidence="6">
    <location>
        <begin position="334"/>
        <end position="484"/>
    </location>
</feature>
<sequence>MNIINVKEKFRPQFHFSPKSNWMNDPNGMVYFDGEYHLFYQYHPFGTTWGPMHWGHAVSKDLIYWDHLPIALTPDEHGAIFSGSAVVDWNDSTGFFNGGSGLVAIFTHADQYPGSNRPRQRQSLAYSTDQGRTWNKYEGNPVLVEESITDFRDPKVFWHEETKIWIMILSAGNHVRFYTSHNLKTWNFTSEFGTEVGSHAGVWECPDLFKLPVDGNNHNNKWVMVVSIGDESTYAEGSRTQYFIGDFDGSTFANENSDETVLWLDHGRDNYAGVTWSDIPTEDGRRIFIGWMSNWKYANETPTLAWRSAMTLPRELTLKKTFDGVRLFQTPVAELEKIRQEKYTWNNLMLLPNENIVSDVSGNQLEIIAEFEPHSSTEFGIKIRKSDSEETIIGYNAVENFLFVNRVNSGVTDFNEYFPCKHGALLSAKNKGVKLQIFVDSSSVEIFANEGELVITDQIFPDPASKGIELYTKDGEVELISLDIFQVDSIYKSL</sequence>
<gene>
    <name evidence="7" type="ORF">J2S10_002993</name>
</gene>
<evidence type="ECO:0000256" key="1">
    <source>
        <dbReference type="ARBA" id="ARBA00009902"/>
    </source>
</evidence>
<dbReference type="RefSeq" id="WP_307409076.1">
    <property type="nucleotide sequence ID" value="NZ_JAUSTW010000004.1"/>
</dbReference>
<organism evidence="7 8">
    <name type="scientific">Neobacillus ginsengisoli</name>
    <dbReference type="NCBI Taxonomy" id="904295"/>
    <lineage>
        <taxon>Bacteria</taxon>
        <taxon>Bacillati</taxon>
        <taxon>Bacillota</taxon>
        <taxon>Bacilli</taxon>
        <taxon>Bacillales</taxon>
        <taxon>Bacillaceae</taxon>
        <taxon>Neobacillus</taxon>
    </lineage>
</organism>
<dbReference type="SUPFAM" id="SSF75005">
    <property type="entry name" value="Arabinanase/levansucrase/invertase"/>
    <property type="match status" value="1"/>
</dbReference>
<evidence type="ECO:0000313" key="7">
    <source>
        <dbReference type="EMBL" id="MDQ0199811.1"/>
    </source>
</evidence>
<dbReference type="SUPFAM" id="SSF49899">
    <property type="entry name" value="Concanavalin A-like lectins/glucanases"/>
    <property type="match status" value="1"/>
</dbReference>
<dbReference type="Gene3D" id="2.60.120.560">
    <property type="entry name" value="Exo-inulinase, domain 1"/>
    <property type="match status" value="1"/>
</dbReference>